<evidence type="ECO:0000256" key="7">
    <source>
        <dbReference type="ARBA" id="ARBA00019373"/>
    </source>
</evidence>
<dbReference type="GO" id="GO:0004605">
    <property type="term" value="F:phosphatidate cytidylyltransferase activity"/>
    <property type="evidence" value="ECO:0007669"/>
    <property type="project" value="UniProtKB-EC"/>
</dbReference>
<dbReference type="GO" id="GO:0005886">
    <property type="term" value="C:plasma membrane"/>
    <property type="evidence" value="ECO:0007669"/>
    <property type="project" value="UniProtKB-SubCell"/>
</dbReference>
<dbReference type="PANTHER" id="PTHR46382">
    <property type="entry name" value="PHOSPHATIDATE CYTIDYLYLTRANSFERASE"/>
    <property type="match status" value="1"/>
</dbReference>
<sequence length="293" mass="30026">MSSSDGKMPAPDGLRRRELRLRILSALVMVPVALGATIWGGAAFGALTALASALIFLEWTAIVTRNKASRITTIGAVLIVVAIVLDAHAQPNRAIVTATLAWLLVAVAAYRLEAGSKRSWLALGPGYALLPGLALVSLRSDHPLGLTAVLFLFAVVWSTDIAAYFTGRALGGPKLWPAVSPNKTWSGALGGLAAAVAAGSAVAAAGDVPRLLPLVGVAAVLSVASQAGDLFESAVKRRFGVKDSGSIIPGHGGVMDRLDGLIFAAVIAAAIGLWRAPEAPLARGLLAQGLLAW</sequence>
<evidence type="ECO:0000256" key="6">
    <source>
        <dbReference type="ARBA" id="ARBA00012487"/>
    </source>
</evidence>
<feature type="transmembrane region" description="Helical" evidence="19">
    <location>
        <begin position="45"/>
        <end position="64"/>
    </location>
</feature>
<feature type="transmembrane region" description="Helical" evidence="19">
    <location>
        <begin position="185"/>
        <end position="205"/>
    </location>
</feature>
<dbReference type="GO" id="GO:0016024">
    <property type="term" value="P:CDP-diacylglycerol biosynthetic process"/>
    <property type="evidence" value="ECO:0007669"/>
    <property type="project" value="TreeGrafter"/>
</dbReference>
<name>A0A947D071_9HYPH</name>
<evidence type="ECO:0000256" key="16">
    <source>
        <dbReference type="ARBA" id="ARBA00023209"/>
    </source>
</evidence>
<evidence type="ECO:0000256" key="3">
    <source>
        <dbReference type="ARBA" id="ARBA00005119"/>
    </source>
</evidence>
<dbReference type="PROSITE" id="PS01315">
    <property type="entry name" value="CDS"/>
    <property type="match status" value="1"/>
</dbReference>
<feature type="transmembrane region" description="Helical" evidence="19">
    <location>
        <begin position="94"/>
        <end position="112"/>
    </location>
</feature>
<comment type="pathway">
    <text evidence="4">Lipid metabolism.</text>
</comment>
<evidence type="ECO:0000256" key="11">
    <source>
        <dbReference type="ARBA" id="ARBA00022692"/>
    </source>
</evidence>
<evidence type="ECO:0000256" key="18">
    <source>
        <dbReference type="RuleBase" id="RU003938"/>
    </source>
</evidence>
<evidence type="ECO:0000313" key="20">
    <source>
        <dbReference type="EMBL" id="MBT9288340.1"/>
    </source>
</evidence>
<gene>
    <name evidence="20" type="ORF">KL771_02690</name>
</gene>
<feature type="transmembrane region" description="Helical" evidence="19">
    <location>
        <begin position="71"/>
        <end position="88"/>
    </location>
</feature>
<dbReference type="PANTHER" id="PTHR46382:SF1">
    <property type="entry name" value="PHOSPHATIDATE CYTIDYLYLTRANSFERASE"/>
    <property type="match status" value="1"/>
</dbReference>
<keyword evidence="11 18" id="KW-0812">Transmembrane</keyword>
<evidence type="ECO:0000256" key="2">
    <source>
        <dbReference type="ARBA" id="ARBA00004651"/>
    </source>
</evidence>
<dbReference type="AlphaFoldDB" id="A0A947D071"/>
<evidence type="ECO:0000256" key="19">
    <source>
        <dbReference type="SAM" id="Phobius"/>
    </source>
</evidence>
<evidence type="ECO:0000256" key="1">
    <source>
        <dbReference type="ARBA" id="ARBA00001698"/>
    </source>
</evidence>
<feature type="transmembrane region" description="Helical" evidence="19">
    <location>
        <begin position="21"/>
        <end position="39"/>
    </location>
</feature>
<keyword evidence="8" id="KW-1003">Cell membrane</keyword>
<dbReference type="Proteomes" id="UP000766595">
    <property type="component" value="Unassembled WGS sequence"/>
</dbReference>
<dbReference type="EMBL" id="JAHHZF010000001">
    <property type="protein sequence ID" value="MBT9288340.1"/>
    <property type="molecule type" value="Genomic_DNA"/>
</dbReference>
<evidence type="ECO:0000256" key="9">
    <source>
        <dbReference type="ARBA" id="ARBA00022516"/>
    </source>
</evidence>
<keyword evidence="17" id="KW-1208">Phospholipid metabolism</keyword>
<reference evidence="20 21" key="1">
    <citation type="submission" date="2021-06" db="EMBL/GenBank/DDBJ databases">
        <authorList>
            <person name="Grouzdev D.S."/>
            <person name="Koziaeva V."/>
        </authorList>
    </citation>
    <scope>NUCLEOTIDE SEQUENCE [LARGE SCALE GENOMIC DNA]</scope>
    <source>
        <strain evidence="20 21">22</strain>
    </source>
</reference>
<feature type="transmembrane region" description="Helical" evidence="19">
    <location>
        <begin position="119"/>
        <end position="138"/>
    </location>
</feature>
<dbReference type="RefSeq" id="WP_261967009.1">
    <property type="nucleotide sequence ID" value="NZ_JAHHZF010000001.1"/>
</dbReference>
<keyword evidence="13 19" id="KW-1133">Transmembrane helix</keyword>
<evidence type="ECO:0000256" key="8">
    <source>
        <dbReference type="ARBA" id="ARBA00022475"/>
    </source>
</evidence>
<keyword evidence="14" id="KW-0443">Lipid metabolism</keyword>
<dbReference type="Pfam" id="PF01148">
    <property type="entry name" value="CTP_transf_1"/>
    <property type="match status" value="1"/>
</dbReference>
<evidence type="ECO:0000256" key="14">
    <source>
        <dbReference type="ARBA" id="ARBA00023098"/>
    </source>
</evidence>
<evidence type="ECO:0000313" key="21">
    <source>
        <dbReference type="Proteomes" id="UP000766595"/>
    </source>
</evidence>
<keyword evidence="12 18" id="KW-0548">Nucleotidyltransferase</keyword>
<keyword evidence="16" id="KW-0594">Phospholipid biosynthesis</keyword>
<evidence type="ECO:0000256" key="17">
    <source>
        <dbReference type="ARBA" id="ARBA00023264"/>
    </source>
</evidence>
<keyword evidence="9" id="KW-0444">Lipid biosynthesis</keyword>
<comment type="similarity">
    <text evidence="5 18">Belongs to the CDS family.</text>
</comment>
<evidence type="ECO:0000256" key="13">
    <source>
        <dbReference type="ARBA" id="ARBA00022989"/>
    </source>
</evidence>
<proteinExistence type="inferred from homology"/>
<accession>A0A947D071</accession>
<comment type="catalytic activity">
    <reaction evidence="1 18">
        <text>a 1,2-diacyl-sn-glycero-3-phosphate + CTP + H(+) = a CDP-1,2-diacyl-sn-glycerol + diphosphate</text>
        <dbReference type="Rhea" id="RHEA:16229"/>
        <dbReference type="ChEBI" id="CHEBI:15378"/>
        <dbReference type="ChEBI" id="CHEBI:33019"/>
        <dbReference type="ChEBI" id="CHEBI:37563"/>
        <dbReference type="ChEBI" id="CHEBI:58332"/>
        <dbReference type="ChEBI" id="CHEBI:58608"/>
        <dbReference type="EC" id="2.7.7.41"/>
    </reaction>
</comment>
<organism evidence="20 21">
    <name type="scientific">Prosthecodimorpha staleyi</name>
    <dbReference type="NCBI Taxonomy" id="2840188"/>
    <lineage>
        <taxon>Bacteria</taxon>
        <taxon>Pseudomonadati</taxon>
        <taxon>Pseudomonadota</taxon>
        <taxon>Alphaproteobacteria</taxon>
        <taxon>Hyphomicrobiales</taxon>
        <taxon>Ancalomicrobiaceae</taxon>
        <taxon>Prosthecodimorpha</taxon>
    </lineage>
</organism>
<comment type="caution">
    <text evidence="20">The sequence shown here is derived from an EMBL/GenBank/DDBJ whole genome shotgun (WGS) entry which is preliminary data.</text>
</comment>
<feature type="transmembrane region" description="Helical" evidence="19">
    <location>
        <begin position="144"/>
        <end position="165"/>
    </location>
</feature>
<evidence type="ECO:0000256" key="4">
    <source>
        <dbReference type="ARBA" id="ARBA00005189"/>
    </source>
</evidence>
<keyword evidence="10 18" id="KW-0808">Transferase</keyword>
<evidence type="ECO:0000256" key="10">
    <source>
        <dbReference type="ARBA" id="ARBA00022679"/>
    </source>
</evidence>
<dbReference type="EC" id="2.7.7.41" evidence="6 18"/>
<comment type="pathway">
    <text evidence="3 18">Phospholipid metabolism; CDP-diacylglycerol biosynthesis; CDP-diacylglycerol from sn-glycerol 3-phosphate: step 3/3.</text>
</comment>
<evidence type="ECO:0000256" key="12">
    <source>
        <dbReference type="ARBA" id="ARBA00022695"/>
    </source>
</evidence>
<comment type="subcellular location">
    <subcellularLocation>
        <location evidence="2">Cell membrane</location>
        <topology evidence="2">Multi-pass membrane protein</topology>
    </subcellularLocation>
</comment>
<evidence type="ECO:0000256" key="15">
    <source>
        <dbReference type="ARBA" id="ARBA00023136"/>
    </source>
</evidence>
<protein>
    <recommendedName>
        <fullName evidence="7 18">Phosphatidate cytidylyltransferase</fullName>
        <ecNumber evidence="6 18">2.7.7.41</ecNumber>
    </recommendedName>
</protein>
<evidence type="ECO:0000256" key="5">
    <source>
        <dbReference type="ARBA" id="ARBA00010185"/>
    </source>
</evidence>
<keyword evidence="21" id="KW-1185">Reference proteome</keyword>
<dbReference type="InterPro" id="IPR000374">
    <property type="entry name" value="PC_trans"/>
</dbReference>
<keyword evidence="15 19" id="KW-0472">Membrane</keyword>